<feature type="region of interest" description="Disordered" evidence="1">
    <location>
        <begin position="348"/>
        <end position="400"/>
    </location>
</feature>
<dbReference type="Pfam" id="PF00168">
    <property type="entry name" value="C2"/>
    <property type="match status" value="1"/>
</dbReference>
<evidence type="ECO:0000259" key="2">
    <source>
        <dbReference type="PROSITE" id="PS50004"/>
    </source>
</evidence>
<dbReference type="InterPro" id="IPR035892">
    <property type="entry name" value="C2_domain_sf"/>
</dbReference>
<feature type="domain" description="C2" evidence="2">
    <location>
        <begin position="179"/>
        <end position="325"/>
    </location>
</feature>
<proteinExistence type="predicted"/>
<dbReference type="EMBL" id="UYRU01044058">
    <property type="protein sequence ID" value="VDK85131.1"/>
    <property type="molecule type" value="Genomic_DNA"/>
</dbReference>
<gene>
    <name evidence="3" type="ORF">DILT_LOCUS3677</name>
</gene>
<dbReference type="AlphaFoldDB" id="A0A3P6V525"/>
<evidence type="ECO:0000313" key="3">
    <source>
        <dbReference type="EMBL" id="VDK85131.1"/>
    </source>
</evidence>
<organism evidence="3 4">
    <name type="scientific">Dibothriocephalus latus</name>
    <name type="common">Fish tapeworm</name>
    <name type="synonym">Diphyllobothrium latum</name>
    <dbReference type="NCBI Taxonomy" id="60516"/>
    <lineage>
        <taxon>Eukaryota</taxon>
        <taxon>Metazoa</taxon>
        <taxon>Spiralia</taxon>
        <taxon>Lophotrochozoa</taxon>
        <taxon>Platyhelminthes</taxon>
        <taxon>Cestoda</taxon>
        <taxon>Eucestoda</taxon>
        <taxon>Diphyllobothriidea</taxon>
        <taxon>Diphyllobothriidae</taxon>
        <taxon>Dibothriocephalus</taxon>
    </lineage>
</organism>
<dbReference type="Gene3D" id="2.60.40.150">
    <property type="entry name" value="C2 domain"/>
    <property type="match status" value="1"/>
</dbReference>
<dbReference type="OrthoDB" id="5973539at2759"/>
<dbReference type="Proteomes" id="UP000281553">
    <property type="component" value="Unassembled WGS sequence"/>
</dbReference>
<name>A0A3P6V525_DIBLA</name>
<dbReference type="PROSITE" id="PS50004">
    <property type="entry name" value="C2"/>
    <property type="match status" value="1"/>
</dbReference>
<dbReference type="SMART" id="SM00239">
    <property type="entry name" value="C2"/>
    <property type="match status" value="1"/>
</dbReference>
<evidence type="ECO:0000313" key="4">
    <source>
        <dbReference type="Proteomes" id="UP000281553"/>
    </source>
</evidence>
<accession>A0A3P6V525</accession>
<feature type="compositionally biased region" description="Polar residues" evidence="1">
    <location>
        <begin position="372"/>
        <end position="389"/>
    </location>
</feature>
<dbReference type="SUPFAM" id="SSF49562">
    <property type="entry name" value="C2 domain (Calcium/lipid-binding domain, CaLB)"/>
    <property type="match status" value="1"/>
</dbReference>
<sequence>MMKNSEKSFEKVQIGTFLLGVHVEEMLDFPEDLVSQFSADTQSPSEVADSISLPKYTRKPLRNRMTSHLNRHKLRRVKSRSVISEPVEDTNELQIQNYSRFVFKPEACTKVMLERTGVKPNIAWRPFVDWPGNRLALPRFVAMLHKTPRVFELRSPRLDWPMEFLAPMRRLMLPSIDASSPDSENPTAQTRVVSSGVLIIHLIGARGLRAVPHVKDVSPRDENSSGKAASPETCAASIVAYHWAAKTLTAPPKPSSSKSTCNPDFLEEFEFTITNESPRFVNIIVKDDENQAGNAGITRSSHLGETIIDLAELPLEVTQRVELQLSKNTNEARLLLYVTITGLTTMLKDPPPITPPNNNEQALEGNLGPRNPSMSDLTSIGPGASSTEIESPHAESPTSMEMTFKNALESNSPRVNPRIPDNVRGLLLQHFVRSPARFPCNGKI</sequence>
<dbReference type="InterPro" id="IPR000008">
    <property type="entry name" value="C2_dom"/>
</dbReference>
<reference evidence="3 4" key="1">
    <citation type="submission" date="2018-11" db="EMBL/GenBank/DDBJ databases">
        <authorList>
            <consortium name="Pathogen Informatics"/>
        </authorList>
    </citation>
    <scope>NUCLEOTIDE SEQUENCE [LARGE SCALE GENOMIC DNA]</scope>
</reference>
<keyword evidence="4" id="KW-1185">Reference proteome</keyword>
<evidence type="ECO:0000256" key="1">
    <source>
        <dbReference type="SAM" id="MobiDB-lite"/>
    </source>
</evidence>
<protein>
    <recommendedName>
        <fullName evidence="2">C2 domain-containing protein</fullName>
    </recommendedName>
</protein>